<name>A0A369N9C9_EGGLN</name>
<dbReference type="Proteomes" id="UP000253857">
    <property type="component" value="Unassembled WGS sequence"/>
</dbReference>
<sequence length="297" mass="32696">MAAKQYELGSNVLDWYRDFCPGNSFQVVIRPDITFADVVVGMANGVDLNNLIGSDSEIFGNIVVAKLAEITGESYETVSNVWHEAPMNSDYIGEDERRLIEAAKLVIEPRSRRITTVDIDFGKAFSIANHAMLNEIMPSFDDPALYGIAERVLPNLEWRTDSIAIDAINELCCDRYAEHYDLEAVRSHATELFAACQVQLAFIQADLVFQALDWTIPATDRVRFGSVYTSDPYSRRYISTCCLGAFSHPRFTVAREAVADIEKRSNAKNSPTNIVAAAKKAAGADVSADGAGSGKHI</sequence>
<protein>
    <submittedName>
        <fullName evidence="1">Uncharacterized protein</fullName>
    </submittedName>
</protein>
<comment type="caution">
    <text evidence="1">The sequence shown here is derived from an EMBL/GenBank/DDBJ whole genome shotgun (WGS) entry which is preliminary data.</text>
</comment>
<dbReference type="AlphaFoldDB" id="A0A369N9C9"/>
<evidence type="ECO:0000313" key="2">
    <source>
        <dbReference type="Proteomes" id="UP000253857"/>
    </source>
</evidence>
<dbReference type="RefSeq" id="WP_035585846.1">
    <property type="nucleotide sequence ID" value="NZ_JADMOT010000002.1"/>
</dbReference>
<proteinExistence type="predicted"/>
<evidence type="ECO:0000313" key="1">
    <source>
        <dbReference type="EMBL" id="RDB87239.1"/>
    </source>
</evidence>
<accession>A0A369N9C9</accession>
<gene>
    <name evidence="1" type="ORF">C1871_05220</name>
</gene>
<dbReference type="EMBL" id="PPTY01000005">
    <property type="protein sequence ID" value="RDB87239.1"/>
    <property type="molecule type" value="Genomic_DNA"/>
</dbReference>
<organism evidence="1 2">
    <name type="scientific">Eggerthella lenta</name>
    <name type="common">Eubacterium lentum</name>
    <dbReference type="NCBI Taxonomy" id="84112"/>
    <lineage>
        <taxon>Bacteria</taxon>
        <taxon>Bacillati</taxon>
        <taxon>Actinomycetota</taxon>
        <taxon>Coriobacteriia</taxon>
        <taxon>Eggerthellales</taxon>
        <taxon>Eggerthellaceae</taxon>
        <taxon>Eggerthella</taxon>
    </lineage>
</organism>
<reference evidence="1 2" key="1">
    <citation type="journal article" date="2018" name="Elife">
        <title>Discovery and characterization of a prevalent human gut bacterial enzyme sufficient for the inactivation of a family of plant toxins.</title>
        <authorList>
            <person name="Koppel N."/>
            <person name="Bisanz J.E."/>
            <person name="Pandelia M.E."/>
            <person name="Turnbaugh P.J."/>
            <person name="Balskus E.P."/>
        </authorList>
    </citation>
    <scope>NUCLEOTIDE SEQUENCE [LARGE SCALE GENOMIC DNA]</scope>
    <source>
        <strain evidence="1 2">FAA1-1-60AUCSF</strain>
    </source>
</reference>